<dbReference type="GO" id="GO:0005737">
    <property type="term" value="C:cytoplasm"/>
    <property type="evidence" value="ECO:0007669"/>
    <property type="project" value="TreeGrafter"/>
</dbReference>
<evidence type="ECO:0000256" key="8">
    <source>
        <dbReference type="ARBA" id="ARBA00022777"/>
    </source>
</evidence>
<keyword evidence="17" id="KW-1185">Reference proteome</keyword>
<dbReference type="InterPro" id="IPR020859">
    <property type="entry name" value="ROC"/>
</dbReference>
<dbReference type="PROSITE" id="PS51424">
    <property type="entry name" value="ROC"/>
    <property type="match status" value="1"/>
</dbReference>
<feature type="binding site" evidence="12">
    <location>
        <position position="1247"/>
    </location>
    <ligand>
        <name>ATP</name>
        <dbReference type="ChEBI" id="CHEBI:30616"/>
    </ligand>
</feature>
<evidence type="ECO:0000256" key="5">
    <source>
        <dbReference type="ARBA" id="ARBA00022679"/>
    </source>
</evidence>
<comment type="catalytic activity">
    <reaction evidence="11">
        <text>L-seryl-[protein] + ATP = O-phospho-L-seryl-[protein] + ADP + H(+)</text>
        <dbReference type="Rhea" id="RHEA:17989"/>
        <dbReference type="Rhea" id="RHEA-COMP:9863"/>
        <dbReference type="Rhea" id="RHEA-COMP:11604"/>
        <dbReference type="ChEBI" id="CHEBI:15378"/>
        <dbReference type="ChEBI" id="CHEBI:29999"/>
        <dbReference type="ChEBI" id="CHEBI:30616"/>
        <dbReference type="ChEBI" id="CHEBI:83421"/>
        <dbReference type="ChEBI" id="CHEBI:456216"/>
        <dbReference type="EC" id="2.7.11.1"/>
    </reaction>
</comment>
<dbReference type="PROSITE" id="PS00108">
    <property type="entry name" value="PROTEIN_KINASE_ST"/>
    <property type="match status" value="1"/>
</dbReference>
<dbReference type="GO" id="GO:0005524">
    <property type="term" value="F:ATP binding"/>
    <property type="evidence" value="ECO:0007669"/>
    <property type="project" value="UniProtKB-UniRule"/>
</dbReference>
<comment type="catalytic activity">
    <reaction evidence="10">
        <text>L-threonyl-[protein] + ATP = O-phospho-L-threonyl-[protein] + ADP + H(+)</text>
        <dbReference type="Rhea" id="RHEA:46608"/>
        <dbReference type="Rhea" id="RHEA-COMP:11060"/>
        <dbReference type="Rhea" id="RHEA-COMP:11605"/>
        <dbReference type="ChEBI" id="CHEBI:15378"/>
        <dbReference type="ChEBI" id="CHEBI:30013"/>
        <dbReference type="ChEBI" id="CHEBI:30616"/>
        <dbReference type="ChEBI" id="CHEBI:61977"/>
        <dbReference type="ChEBI" id="CHEBI:456216"/>
        <dbReference type="EC" id="2.7.11.1"/>
    </reaction>
</comment>
<dbReference type="GO" id="GO:0004674">
    <property type="term" value="F:protein serine/threonine kinase activity"/>
    <property type="evidence" value="ECO:0007669"/>
    <property type="project" value="UniProtKB-KW"/>
</dbReference>
<evidence type="ECO:0000256" key="7">
    <source>
        <dbReference type="ARBA" id="ARBA00022741"/>
    </source>
</evidence>
<dbReference type="Pfam" id="PF16095">
    <property type="entry name" value="COR-A"/>
    <property type="match status" value="1"/>
</dbReference>
<dbReference type="InterPro" id="IPR056602">
    <property type="entry name" value="Beta-prop_LRRK2"/>
</dbReference>
<dbReference type="SMART" id="SM00369">
    <property type="entry name" value="LRR_TYP"/>
    <property type="match status" value="5"/>
</dbReference>
<proteinExistence type="inferred from homology"/>
<evidence type="ECO:0000256" key="1">
    <source>
        <dbReference type="ARBA" id="ARBA00008171"/>
    </source>
</evidence>
<organism evidence="16">
    <name type="scientific">Oppiella nova</name>
    <dbReference type="NCBI Taxonomy" id="334625"/>
    <lineage>
        <taxon>Eukaryota</taxon>
        <taxon>Metazoa</taxon>
        <taxon>Ecdysozoa</taxon>
        <taxon>Arthropoda</taxon>
        <taxon>Chelicerata</taxon>
        <taxon>Arachnida</taxon>
        <taxon>Acari</taxon>
        <taxon>Acariformes</taxon>
        <taxon>Sarcoptiformes</taxon>
        <taxon>Oribatida</taxon>
        <taxon>Brachypylina</taxon>
        <taxon>Oppioidea</taxon>
        <taxon>Oppiidae</taxon>
        <taxon>Oppiella</taxon>
    </lineage>
</organism>
<keyword evidence="5" id="KW-0808">Transferase</keyword>
<dbReference type="InterPro" id="IPR000719">
    <property type="entry name" value="Prot_kinase_dom"/>
</dbReference>
<dbReference type="PROSITE" id="PS51450">
    <property type="entry name" value="LRR"/>
    <property type="match status" value="5"/>
</dbReference>
<dbReference type="OrthoDB" id="10252328at2759"/>
<dbReference type="Gene3D" id="3.40.50.300">
    <property type="entry name" value="P-loop containing nucleotide triphosphate hydrolases"/>
    <property type="match status" value="1"/>
</dbReference>
<dbReference type="PANTHER" id="PTHR23257:SF958">
    <property type="entry name" value="SERINE_THREONINE-PROTEIN KINASE WNK4"/>
    <property type="match status" value="1"/>
</dbReference>
<evidence type="ECO:0000256" key="6">
    <source>
        <dbReference type="ARBA" id="ARBA00022737"/>
    </source>
</evidence>
<dbReference type="InterPro" id="IPR001611">
    <property type="entry name" value="Leu-rich_rpt"/>
</dbReference>
<dbReference type="SMART" id="SM00220">
    <property type="entry name" value="S_TKc"/>
    <property type="match status" value="1"/>
</dbReference>
<dbReference type="EMBL" id="CAJPVJ010002182">
    <property type="protein sequence ID" value="CAG2165886.1"/>
    <property type="molecule type" value="Genomic_DNA"/>
</dbReference>
<dbReference type="SUPFAM" id="SSF50978">
    <property type="entry name" value="WD40 repeat-like"/>
    <property type="match status" value="1"/>
</dbReference>
<dbReference type="PROSITE" id="PS50011">
    <property type="entry name" value="PROTEIN_KINASE_DOM"/>
    <property type="match status" value="1"/>
</dbReference>
<dbReference type="InterPro" id="IPR003591">
    <property type="entry name" value="Leu-rich_rpt_typical-subtyp"/>
</dbReference>
<dbReference type="InterPro" id="IPR008271">
    <property type="entry name" value="Ser/Thr_kinase_AS"/>
</dbReference>
<evidence type="ECO:0000256" key="4">
    <source>
        <dbReference type="ARBA" id="ARBA00022614"/>
    </source>
</evidence>
<dbReference type="Pfam" id="PF00069">
    <property type="entry name" value="Pkinase"/>
    <property type="match status" value="1"/>
</dbReference>
<reference evidence="16" key="1">
    <citation type="submission" date="2020-11" db="EMBL/GenBank/DDBJ databases">
        <authorList>
            <person name="Tran Van P."/>
        </authorList>
    </citation>
    <scope>NUCLEOTIDE SEQUENCE</scope>
</reference>
<evidence type="ECO:0000313" key="17">
    <source>
        <dbReference type="Proteomes" id="UP000728032"/>
    </source>
</evidence>
<evidence type="ECO:0000259" key="15">
    <source>
        <dbReference type="PROSITE" id="PS51424"/>
    </source>
</evidence>
<keyword evidence="9 12" id="KW-0067">ATP-binding</keyword>
<dbReference type="Pfam" id="PF23748">
    <property type="entry name" value="Beta-prop_LRRK2"/>
    <property type="match status" value="1"/>
</dbReference>
<feature type="region of interest" description="Disordered" evidence="13">
    <location>
        <begin position="1072"/>
        <end position="1094"/>
    </location>
</feature>
<accession>A0A7R9QIW6</accession>
<evidence type="ECO:0000256" key="9">
    <source>
        <dbReference type="ARBA" id="ARBA00022840"/>
    </source>
</evidence>
<evidence type="ECO:0000256" key="11">
    <source>
        <dbReference type="ARBA" id="ARBA00048679"/>
    </source>
</evidence>
<dbReference type="GO" id="GO:0009966">
    <property type="term" value="P:regulation of signal transduction"/>
    <property type="evidence" value="ECO:0007669"/>
    <property type="project" value="UniProtKB-ARBA"/>
</dbReference>
<dbReference type="InterPro" id="IPR017441">
    <property type="entry name" value="Protein_kinase_ATP_BS"/>
</dbReference>
<feature type="region of interest" description="Disordered" evidence="13">
    <location>
        <begin position="1107"/>
        <end position="1153"/>
    </location>
</feature>
<feature type="domain" description="Roc" evidence="15">
    <location>
        <begin position="395"/>
        <end position="612"/>
    </location>
</feature>
<dbReference type="PRINTS" id="PR00449">
    <property type="entry name" value="RASTRNSFRMNG"/>
</dbReference>
<dbReference type="InterPro" id="IPR011009">
    <property type="entry name" value="Kinase-like_dom_sf"/>
</dbReference>
<dbReference type="EC" id="2.7.11.1" evidence="2"/>
<keyword evidence="6" id="KW-0677">Repeat</keyword>
<dbReference type="Gene3D" id="3.30.70.1390">
    <property type="entry name" value="ROC domain from the Parkinson's disease-associated leucine-rich repeat kinase 2"/>
    <property type="match status" value="1"/>
</dbReference>
<dbReference type="InterPro" id="IPR032171">
    <property type="entry name" value="COR-A"/>
</dbReference>
<keyword evidence="3" id="KW-0723">Serine/threonine-protein kinase</keyword>
<dbReference type="EMBL" id="OC917007">
    <property type="protein sequence ID" value="CAD7645849.1"/>
    <property type="molecule type" value="Genomic_DNA"/>
</dbReference>
<evidence type="ECO:0000259" key="14">
    <source>
        <dbReference type="PROSITE" id="PS50011"/>
    </source>
</evidence>
<dbReference type="SUPFAM" id="SSF56112">
    <property type="entry name" value="Protein kinase-like (PK-like)"/>
    <property type="match status" value="1"/>
</dbReference>
<comment type="similarity">
    <text evidence="1">Belongs to the protein kinase superfamily. TKL Ser/Thr protein kinase family. ROCO subfamily.</text>
</comment>
<dbReference type="FunFam" id="1.10.510.10:FF:001242">
    <property type="entry name" value="Leucine-rich repeat serine/threonine-protein kinase 1"/>
    <property type="match status" value="1"/>
</dbReference>
<dbReference type="InterPro" id="IPR027417">
    <property type="entry name" value="P-loop_NTPase"/>
</dbReference>
<dbReference type="InterPro" id="IPR050167">
    <property type="entry name" value="Ser_Thr_protein_kinase"/>
</dbReference>
<dbReference type="GO" id="GO:0007165">
    <property type="term" value="P:signal transduction"/>
    <property type="evidence" value="ECO:0007669"/>
    <property type="project" value="TreeGrafter"/>
</dbReference>
<dbReference type="Proteomes" id="UP000728032">
    <property type="component" value="Unassembled WGS sequence"/>
</dbReference>
<feature type="domain" description="Protein kinase" evidence="14">
    <location>
        <begin position="1214"/>
        <end position="1518"/>
    </location>
</feature>
<dbReference type="SMART" id="SM00365">
    <property type="entry name" value="LRR_SD22"/>
    <property type="match status" value="4"/>
</dbReference>
<name>A0A7R9QIW6_9ACAR</name>
<dbReference type="PANTHER" id="PTHR23257">
    <property type="entry name" value="SERINE-THREONINE PROTEIN KINASE"/>
    <property type="match status" value="1"/>
</dbReference>
<dbReference type="FunFam" id="3.30.200.20:FF:000803">
    <property type="entry name" value="Probable serine/threonine-protein kinase roco4"/>
    <property type="match status" value="1"/>
</dbReference>
<dbReference type="PROSITE" id="PS00107">
    <property type="entry name" value="PROTEIN_KINASE_ATP"/>
    <property type="match status" value="1"/>
</dbReference>
<feature type="compositionally biased region" description="Polar residues" evidence="13">
    <location>
        <begin position="1144"/>
        <end position="1153"/>
    </location>
</feature>
<dbReference type="InterPro" id="IPR036322">
    <property type="entry name" value="WD40_repeat_dom_sf"/>
</dbReference>
<protein>
    <recommendedName>
        <fullName evidence="2">non-specific serine/threonine protein kinase</fullName>
        <ecNumber evidence="2">2.7.11.1</ecNumber>
    </recommendedName>
</protein>
<evidence type="ECO:0000256" key="12">
    <source>
        <dbReference type="PROSITE-ProRule" id="PRU10141"/>
    </source>
</evidence>
<keyword evidence="8" id="KW-0418">Kinase</keyword>
<dbReference type="Gene3D" id="1.10.510.10">
    <property type="entry name" value="Transferase(Phosphotransferase) domain 1"/>
    <property type="match status" value="1"/>
</dbReference>
<dbReference type="SUPFAM" id="SSF52058">
    <property type="entry name" value="L domain-like"/>
    <property type="match status" value="1"/>
</dbReference>
<keyword evidence="7 12" id="KW-0547">Nucleotide-binding</keyword>
<dbReference type="Gene3D" id="3.80.10.10">
    <property type="entry name" value="Ribonuclease Inhibitor"/>
    <property type="match status" value="3"/>
</dbReference>
<evidence type="ECO:0000256" key="10">
    <source>
        <dbReference type="ARBA" id="ARBA00047899"/>
    </source>
</evidence>
<dbReference type="Pfam" id="PF08477">
    <property type="entry name" value="Roc"/>
    <property type="match status" value="1"/>
</dbReference>
<dbReference type="InterPro" id="IPR032675">
    <property type="entry name" value="LRR_dom_sf"/>
</dbReference>
<evidence type="ECO:0000256" key="2">
    <source>
        <dbReference type="ARBA" id="ARBA00012513"/>
    </source>
</evidence>
<gene>
    <name evidence="16" type="ORF">ONB1V03_LOCUS5421</name>
</gene>
<sequence length="1930" mass="220221">MVVWSLPSLQELYLQDNCLECIPKYLCDLSNNKIHSLPYAFWTAPKLREINLSLNLLRDLPVRLNTTPISLSPKHQKSDILTENLIINEKDSETDDKNCDSETKWTANLINKDVNRVNIWNQNVEVVAVAHNDEESDPRHNCKLVSLNLSHNGFQRIPPTLSCLAINLTRLNMSYNCLQSLGCVKSYPVNIKHIDLSHNQISEWFRVDFDDKSTHSECSSCYSDLNPIPSPVTKTSITSVKSLKCNSCCIHKQHNRLDNLRTLILSNNKLTQIVINCEDKDVNCDEFERLDENNPIIKGLRYNKLLFANLSMLDVSNNLIAELCPNISDLSNLSVLNISDNKHICYLPPEMGLLNKLWNLSTRGCNLSEPLKTMIESKKYKTMDIIGYLKSILENAKPYARMKLMIVGIQGIGKTSLLELLRQEGGGSYRKRPPEHWGKRMGNKNLNMKTPRGVTLSTVGVDVCDWTFEKKVRGQPSFGAVSFRTWDFGGQREYYATHQYFLSKRSLYLVVWKIIDGERGVEGLFQWLVNIQARAPNSPVIIVGTHYDLIKEYFPPFYAEELQQNIRQRFMNVVDPDKCGLPRVIDSIEISIKTKHNIKLLCNLIYDTVFELRCPGSKERLLEQRVPATYLALEDVVSYLALERKQEGKDPVLRSEQYKTAVIGEMMNRYGMTFRDMSELHSATIFLHENGVLLHYEDSTLKDIYFLDPQWLFDMLAHVVTIREINPYARNGLMKIEDLKQLFKLSRCAPTDAQTYLLNLLNKFEVAVTWDSRTLLIPSLLHSEEDLRAGLPGCDVRIPVRSRGWALRKSVPNKDLSVNELKINFQIQSLFEAPKTPPIVSLDERRVSIPETSQSVTKRQTQCSVHVISRPKHSVHRLLLMTYFPSGFIVRFISRILGDDTIIDIIRSYFKIPANAQSDPILLSLFNTKAEWMCWQTGMALKHFHTYLIRVKEVFSHLPLSPYDYYNMKLLVQMDGQWNDIQLNKSSLLEIYLPNHCLAVETINSEGISRNYTLEPNQEMVAKLLVIVVEHMDTLLEDWYPTLGTRFVHTSEGKFLVTRLVPCSPCLINQMSSSHSNTTHSSPTLTSSGTPNQLRSPDDVEWQLLDFGNDGSQRNIGSSDSRDSGMGRESRDSSRISSVEGAHKSSSLSNQSCDKNISEEPVVYSFLVEECILAVYEQKAVICPIHSRLNMQTIAPDTVFYDLGDHYLIKPDKLKYGKLLGRGAFGFVFKATIKDSTNYNAIDVAMKMLQPVDPGYGARKSDTVAFKAANNRWERDPMQYACKAYCTARQELNILLNLKHQNIVPLVGLCTKPLSLILQLAPMGSLDHIIKNYRRSGVQFNALILQKIMLQISKALEYLHRQRIIYRDLKSENVLVWDMPQPFETFHPFDSPKVDIKLADYGISRPSLPTGTKGFGGTEGFMAPEIMRYNGEEEYTEKVDCFSFAMFLYELFTLRLPFENQECVKEHILEGGRPSLSQRDLSYPSYFIDIMTLCWAQQPRDRPSISQIVSIISAPEFIHLLDVISLNENYAVLSANGVNTCSQSSRVILSRIGKQTDLITCNDFCWTDYQTIASLNNVTVMSICLVEDELWFGDSKASIHIYCVNTFERISCVELELEDNTPTAIRCMCYVSCIRQVAISSSSGRLWMCSTGDHSFKEIGNNGIAFLCVVNVDISAHNNDCELWCGQSEGNIAVITLSESHIKSQHIVSHYDDDNSDGRTPINERFDVFQIEALYPYVWTYLYPGCVVWQWDVRKRSMLCRLDCSKLAPCSESLMSISIEEHLTPGSCQVTALTVLEERCELYVGTTWGCIIIVEGKTMRPITVFRPYEEEVKAIIKFKPLKSSQCKTSSNEFLDDKTRDKEMIATIGKGYRCLLNRFLSLDKNKSITQRDIKVFEQNQVFDAFTLRFDVIEAFTLGFRSLSFISFGFVL</sequence>
<evidence type="ECO:0000256" key="3">
    <source>
        <dbReference type="ARBA" id="ARBA00022527"/>
    </source>
</evidence>
<dbReference type="FunFam" id="3.40.50.300:FF:001518">
    <property type="entry name" value="Leucine-rich repeat kinase, isoform C"/>
    <property type="match status" value="1"/>
</dbReference>
<evidence type="ECO:0000313" key="16">
    <source>
        <dbReference type="EMBL" id="CAD7645849.1"/>
    </source>
</evidence>
<keyword evidence="4" id="KW-0433">Leucine-rich repeat</keyword>
<dbReference type="SUPFAM" id="SSF52540">
    <property type="entry name" value="P-loop containing nucleoside triphosphate hydrolases"/>
    <property type="match status" value="1"/>
</dbReference>
<feature type="compositionally biased region" description="Low complexity" evidence="13">
    <location>
        <begin position="1072"/>
        <end position="1092"/>
    </location>
</feature>
<evidence type="ECO:0000256" key="13">
    <source>
        <dbReference type="SAM" id="MobiDB-lite"/>
    </source>
</evidence>
<feature type="compositionally biased region" description="Basic and acidic residues" evidence="13">
    <location>
        <begin position="1120"/>
        <end position="1134"/>
    </location>
</feature>